<evidence type="ECO:0000259" key="3">
    <source>
        <dbReference type="Pfam" id="PF06985"/>
    </source>
</evidence>
<dbReference type="SUPFAM" id="SSF48452">
    <property type="entry name" value="TPR-like"/>
    <property type="match status" value="2"/>
</dbReference>
<dbReference type="EMBL" id="WHUW01000106">
    <property type="protein sequence ID" value="KAF8424238.1"/>
    <property type="molecule type" value="Genomic_DNA"/>
</dbReference>
<keyword evidence="1" id="KW-0853">WD repeat</keyword>
<keyword evidence="5" id="KW-1185">Reference proteome</keyword>
<reference evidence="4" key="1">
    <citation type="submission" date="2019-10" db="EMBL/GenBank/DDBJ databases">
        <authorList>
            <consortium name="DOE Joint Genome Institute"/>
            <person name="Kuo A."/>
            <person name="Miyauchi S."/>
            <person name="Kiss E."/>
            <person name="Drula E."/>
            <person name="Kohler A."/>
            <person name="Sanchez-Garcia M."/>
            <person name="Andreopoulos B."/>
            <person name="Barry K.W."/>
            <person name="Bonito G."/>
            <person name="Buee M."/>
            <person name="Carver A."/>
            <person name="Chen C."/>
            <person name="Cichocki N."/>
            <person name="Clum A."/>
            <person name="Culley D."/>
            <person name="Crous P.W."/>
            <person name="Fauchery L."/>
            <person name="Girlanda M."/>
            <person name="Hayes R."/>
            <person name="Keri Z."/>
            <person name="LaButti K."/>
            <person name="Lipzen A."/>
            <person name="Lombard V."/>
            <person name="Magnuson J."/>
            <person name="Maillard F."/>
            <person name="Morin E."/>
            <person name="Murat C."/>
            <person name="Nolan M."/>
            <person name="Ohm R."/>
            <person name="Pangilinan J."/>
            <person name="Pereira M."/>
            <person name="Perotto S."/>
            <person name="Peter M."/>
            <person name="Riley R."/>
            <person name="Sitrit Y."/>
            <person name="Stielow B."/>
            <person name="Szollosi G."/>
            <person name="Zifcakova L."/>
            <person name="Stursova M."/>
            <person name="Spatafora J.W."/>
            <person name="Tedersoo L."/>
            <person name="Vaario L.-M."/>
            <person name="Yamada A."/>
            <person name="Yan M."/>
            <person name="Wang P."/>
            <person name="Xu J."/>
            <person name="Bruns T."/>
            <person name="Baldrian P."/>
            <person name="Vilgalys R."/>
            <person name="Henrissat B."/>
            <person name="Grigoriev I.V."/>
            <person name="Hibbett D."/>
            <person name="Nagy L.G."/>
            <person name="Martin F.M."/>
        </authorList>
    </citation>
    <scope>NUCLEOTIDE SEQUENCE</scope>
    <source>
        <strain evidence="4">BED1</strain>
    </source>
</reference>
<accession>A0AAD4BE90</accession>
<dbReference type="PANTHER" id="PTHR10622:SF12">
    <property type="entry name" value="HET DOMAIN-CONTAINING PROTEIN"/>
    <property type="match status" value="1"/>
</dbReference>
<reference evidence="4" key="2">
    <citation type="journal article" date="2020" name="Nat. Commun.">
        <title>Large-scale genome sequencing of mycorrhizal fungi provides insights into the early evolution of symbiotic traits.</title>
        <authorList>
            <person name="Miyauchi S."/>
            <person name="Kiss E."/>
            <person name="Kuo A."/>
            <person name="Drula E."/>
            <person name="Kohler A."/>
            <person name="Sanchez-Garcia M."/>
            <person name="Morin E."/>
            <person name="Andreopoulos B."/>
            <person name="Barry K.W."/>
            <person name="Bonito G."/>
            <person name="Buee M."/>
            <person name="Carver A."/>
            <person name="Chen C."/>
            <person name="Cichocki N."/>
            <person name="Clum A."/>
            <person name="Culley D."/>
            <person name="Crous P.W."/>
            <person name="Fauchery L."/>
            <person name="Girlanda M."/>
            <person name="Hayes R.D."/>
            <person name="Keri Z."/>
            <person name="LaButti K."/>
            <person name="Lipzen A."/>
            <person name="Lombard V."/>
            <person name="Magnuson J."/>
            <person name="Maillard F."/>
            <person name="Murat C."/>
            <person name="Nolan M."/>
            <person name="Ohm R.A."/>
            <person name="Pangilinan J."/>
            <person name="Pereira M.F."/>
            <person name="Perotto S."/>
            <person name="Peter M."/>
            <person name="Pfister S."/>
            <person name="Riley R."/>
            <person name="Sitrit Y."/>
            <person name="Stielow J.B."/>
            <person name="Szollosi G."/>
            <person name="Zifcakova L."/>
            <person name="Stursova M."/>
            <person name="Spatafora J.W."/>
            <person name="Tedersoo L."/>
            <person name="Vaario L.M."/>
            <person name="Yamada A."/>
            <person name="Yan M."/>
            <person name="Wang P."/>
            <person name="Xu J."/>
            <person name="Bruns T."/>
            <person name="Baldrian P."/>
            <person name="Vilgalys R."/>
            <person name="Dunand C."/>
            <person name="Henrissat B."/>
            <person name="Grigoriev I.V."/>
            <person name="Hibbett D."/>
            <person name="Nagy L.G."/>
            <person name="Martin F.M."/>
        </authorList>
    </citation>
    <scope>NUCLEOTIDE SEQUENCE</scope>
    <source>
        <strain evidence="4">BED1</strain>
    </source>
</reference>
<dbReference type="InterPro" id="IPR019734">
    <property type="entry name" value="TPR_rpt"/>
</dbReference>
<feature type="region of interest" description="Disordered" evidence="2">
    <location>
        <begin position="1182"/>
        <end position="1213"/>
    </location>
</feature>
<dbReference type="Pfam" id="PF00400">
    <property type="entry name" value="WD40"/>
    <property type="match status" value="5"/>
</dbReference>
<evidence type="ECO:0000313" key="5">
    <source>
        <dbReference type="Proteomes" id="UP001194468"/>
    </source>
</evidence>
<dbReference type="PANTHER" id="PTHR10622">
    <property type="entry name" value="HET DOMAIN-CONTAINING PROTEIN"/>
    <property type="match status" value="1"/>
</dbReference>
<dbReference type="Pfam" id="PF06985">
    <property type="entry name" value="HET"/>
    <property type="match status" value="1"/>
</dbReference>
<feature type="repeat" description="WD" evidence="1">
    <location>
        <begin position="52"/>
        <end position="93"/>
    </location>
</feature>
<dbReference type="SMART" id="SM00320">
    <property type="entry name" value="WD40"/>
    <property type="match status" value="8"/>
</dbReference>
<feature type="domain" description="Heterokaryon incompatibility" evidence="3">
    <location>
        <begin position="816"/>
        <end position="903"/>
    </location>
</feature>
<organism evidence="4 5">
    <name type="scientific">Boletus edulis BED1</name>
    <dbReference type="NCBI Taxonomy" id="1328754"/>
    <lineage>
        <taxon>Eukaryota</taxon>
        <taxon>Fungi</taxon>
        <taxon>Dikarya</taxon>
        <taxon>Basidiomycota</taxon>
        <taxon>Agaricomycotina</taxon>
        <taxon>Agaricomycetes</taxon>
        <taxon>Agaricomycetidae</taxon>
        <taxon>Boletales</taxon>
        <taxon>Boletineae</taxon>
        <taxon>Boletaceae</taxon>
        <taxon>Boletoideae</taxon>
        <taxon>Boletus</taxon>
    </lineage>
</organism>
<dbReference type="Gene3D" id="1.25.40.10">
    <property type="entry name" value="Tetratricopeptide repeat domain"/>
    <property type="match status" value="2"/>
</dbReference>
<evidence type="ECO:0000256" key="1">
    <source>
        <dbReference type="PROSITE-ProRule" id="PRU00221"/>
    </source>
</evidence>
<name>A0AAD4BE90_BOLED</name>
<dbReference type="Gene3D" id="2.130.10.10">
    <property type="entry name" value="YVTN repeat-like/Quinoprotein amine dehydrogenase"/>
    <property type="match status" value="2"/>
</dbReference>
<dbReference type="InterPro" id="IPR011990">
    <property type="entry name" value="TPR-like_helical_dom_sf"/>
</dbReference>
<protein>
    <recommendedName>
        <fullName evidence="3">Heterokaryon incompatibility domain-containing protein</fullName>
    </recommendedName>
</protein>
<evidence type="ECO:0000256" key="2">
    <source>
        <dbReference type="SAM" id="MobiDB-lite"/>
    </source>
</evidence>
<feature type="repeat" description="WD" evidence="1">
    <location>
        <begin position="182"/>
        <end position="215"/>
    </location>
</feature>
<dbReference type="InterPro" id="IPR015943">
    <property type="entry name" value="WD40/YVTN_repeat-like_dom_sf"/>
</dbReference>
<dbReference type="InterPro" id="IPR036322">
    <property type="entry name" value="WD40_repeat_dom_sf"/>
</dbReference>
<dbReference type="Proteomes" id="UP001194468">
    <property type="component" value="Unassembled WGS sequence"/>
</dbReference>
<evidence type="ECO:0000313" key="4">
    <source>
        <dbReference type="EMBL" id="KAF8424238.1"/>
    </source>
</evidence>
<feature type="compositionally biased region" description="Acidic residues" evidence="2">
    <location>
        <begin position="1198"/>
        <end position="1210"/>
    </location>
</feature>
<dbReference type="InterPro" id="IPR010730">
    <property type="entry name" value="HET"/>
</dbReference>
<dbReference type="CDD" id="cd00200">
    <property type="entry name" value="WD40"/>
    <property type="match status" value="1"/>
</dbReference>
<feature type="repeat" description="WD" evidence="1">
    <location>
        <begin position="312"/>
        <end position="347"/>
    </location>
</feature>
<proteinExistence type="predicted"/>
<dbReference type="PROSITE" id="PS50294">
    <property type="entry name" value="WD_REPEATS_REGION"/>
    <property type="match status" value="1"/>
</dbReference>
<dbReference type="SMART" id="SM00028">
    <property type="entry name" value="TPR"/>
    <property type="match status" value="4"/>
</dbReference>
<gene>
    <name evidence="4" type="ORF">L210DRAFT_3765524</name>
</gene>
<dbReference type="SUPFAM" id="SSF50978">
    <property type="entry name" value="WD40 repeat-like"/>
    <property type="match status" value="1"/>
</dbReference>
<dbReference type="PROSITE" id="PS50082">
    <property type="entry name" value="WD_REPEATS_2"/>
    <property type="match status" value="4"/>
</dbReference>
<feature type="region of interest" description="Disordered" evidence="2">
    <location>
        <begin position="1"/>
        <end position="48"/>
    </location>
</feature>
<sequence>MWSKLHVPWRGSRRTPSPTSARQRLDDPERTVSLPEGLSTIGGTRPGELRRIDVHQGPVSSVRFLPDGKHLVIGSNSGTVRLLKVEEGSEHASEVGKGFHSAGEISAAEVSKDGKWVILAGARGFTIWDATTHERMVESIEAHGEKITALDVSLDVSKIATGSRDGTMIIWCLETGRRIAGPLKQDRSVLSVRFSPAGDRLASAVSDYSIYVWSICNDGCLSATRVPTTDPACSLAWAGDGCHLFAGCHRGSILCFDVSGLAQVAAKWNGHPHFDSISTLCLSNNGKFIISASSSECSVKIWDVHTRSEITSLQHDSEVLDAEISFDDCHLVSGTKEGKIYIWNLRNLLPTSYFFHSLTACMIPSFHADSHPILTEIDNEAYVSWRKGKLVSTEDILSNEIERSSTPSHYHLANRALIRARLQQWDRALDDAQASLSITPSLVARLAKSIAQSGQNRHDAGIEALNDVLESCDQREKDFVDVIKVITLFDAGHHDEAISHANNLAGRSPDIKQPCTFVEAKMYTLLAAEAMNNQQHIKAMSLFAQARDLCPSCQCPFLDTLSLVSGWVFDGLKLAIHRQSCEACYAAGCTQDLLDAIRKAENFFTAEIHVRSEQNAWFTDFKSRCAEMLESEGDEAMHGKNYDNAIALYSAALAVTPIVLPATFFVKRSKARMASWLWEDSLKDAEEAIRLNPSSPWGYERKHAALHQLERYGEAIDALSRMISILDNSPDPEIRHLRGHYIDPSDTKKAILDVFRNSIHNSPFRLIDTINGQLCDAEKRRTIFTEDPMFEELISSMTTQLHQERIDMVTMTYFQYVMLSHRWEAEELELADVLGKSIYELDASPSATKLQQFCHLARDAKFRWAWSDTCCIDKDRDVEFEKSINSMFQWYRSSAATFVYLTGVPPRLIPGALKGSVWMRRGWTLQELLAPPVIRFYYEDWTPYLNDTSLNHKQSTIIMEELEDATSVTKRDLLAFHPGPENARVKLRLASTRETTVPVDMAYGLFGIFGMTMPVIHGESQQNALGRLLQEIVARSGDVTCIAWVGRSSEFNSTFPDHIQVYEHASRTIPHIGEQDMEKQVADLQRAMTREDEAQAMAFYQRLHTLPPAWCASQHLHLPCIVFPLTTLKKVKRDGVRVYRATTSAVEDVDINTEERLPVNPEDLVLICPWIHELLDATVSHHSCRHHPSGRGISPSDSDSDFDSESEQEQDTFAREAALESRTRAVVSISHPDLDHPLPRDTLPDQRDSGSKALKLATRFRQSEPLSALLLLAQGHGKYRRVATDHEIMIRVRNEVSLGDMILQTLDII</sequence>
<dbReference type="InterPro" id="IPR001680">
    <property type="entry name" value="WD40_rpt"/>
</dbReference>
<feature type="repeat" description="WD" evidence="1">
    <location>
        <begin position="140"/>
        <end position="181"/>
    </location>
</feature>
<comment type="caution">
    <text evidence="4">The sequence shown here is derived from an EMBL/GenBank/DDBJ whole genome shotgun (WGS) entry which is preliminary data.</text>
</comment>